<keyword evidence="2" id="KW-1003">Cell membrane</keyword>
<dbReference type="CDD" id="cd16015">
    <property type="entry name" value="LTA_synthase"/>
    <property type="match status" value="1"/>
</dbReference>
<evidence type="ECO:0000259" key="7">
    <source>
        <dbReference type="Pfam" id="PF00884"/>
    </source>
</evidence>
<gene>
    <name evidence="8" type="ORF">SAMN05192579_10882</name>
</gene>
<dbReference type="RefSeq" id="WP_092703751.1">
    <property type="nucleotide sequence ID" value="NZ_FOSR01000008.1"/>
</dbReference>
<evidence type="ECO:0000256" key="2">
    <source>
        <dbReference type="ARBA" id="ARBA00022475"/>
    </source>
</evidence>
<evidence type="ECO:0000313" key="9">
    <source>
        <dbReference type="Proteomes" id="UP000198725"/>
    </source>
</evidence>
<dbReference type="InterPro" id="IPR000917">
    <property type="entry name" value="Sulfatase_N"/>
</dbReference>
<name>A0A1I4D644_9GAMM</name>
<feature type="domain" description="Sulfatase N-terminal" evidence="7">
    <location>
        <begin position="235"/>
        <end position="474"/>
    </location>
</feature>
<dbReference type="InterPro" id="IPR050448">
    <property type="entry name" value="OpgB/LTA_synthase_biosynth"/>
</dbReference>
<organism evidence="8 9">
    <name type="scientific">Rhodanobacter glycinis</name>
    <dbReference type="NCBI Taxonomy" id="582702"/>
    <lineage>
        <taxon>Bacteria</taxon>
        <taxon>Pseudomonadati</taxon>
        <taxon>Pseudomonadota</taxon>
        <taxon>Gammaproteobacteria</taxon>
        <taxon>Lysobacterales</taxon>
        <taxon>Rhodanobacteraceae</taxon>
        <taxon>Rhodanobacter</taxon>
    </lineage>
</organism>
<dbReference type="PANTHER" id="PTHR47371:SF3">
    <property type="entry name" value="PHOSPHOGLYCEROL TRANSFERASE I"/>
    <property type="match status" value="1"/>
</dbReference>
<keyword evidence="4 6" id="KW-1133">Transmembrane helix</keyword>
<dbReference type="SUPFAM" id="SSF53649">
    <property type="entry name" value="Alkaline phosphatase-like"/>
    <property type="match status" value="1"/>
</dbReference>
<evidence type="ECO:0000256" key="4">
    <source>
        <dbReference type="ARBA" id="ARBA00022989"/>
    </source>
</evidence>
<dbReference type="Pfam" id="PF00884">
    <property type="entry name" value="Sulfatase"/>
    <property type="match status" value="1"/>
</dbReference>
<accession>A0A1I4D644</accession>
<keyword evidence="8" id="KW-0808">Transferase</keyword>
<dbReference type="Proteomes" id="UP000198725">
    <property type="component" value="Unassembled WGS sequence"/>
</dbReference>
<feature type="transmembrane region" description="Helical" evidence="6">
    <location>
        <begin position="64"/>
        <end position="84"/>
    </location>
</feature>
<dbReference type="GO" id="GO:0005886">
    <property type="term" value="C:plasma membrane"/>
    <property type="evidence" value="ECO:0007669"/>
    <property type="project" value="UniProtKB-SubCell"/>
</dbReference>
<dbReference type="AlphaFoldDB" id="A0A1I4D644"/>
<keyword evidence="5 6" id="KW-0472">Membrane</keyword>
<proteinExistence type="predicted"/>
<comment type="subcellular location">
    <subcellularLocation>
        <location evidence="1">Cell membrane</location>
        <topology evidence="1">Multi-pass membrane protein</topology>
    </subcellularLocation>
</comment>
<evidence type="ECO:0000256" key="3">
    <source>
        <dbReference type="ARBA" id="ARBA00022692"/>
    </source>
</evidence>
<dbReference type="GO" id="GO:0016740">
    <property type="term" value="F:transferase activity"/>
    <property type="evidence" value="ECO:0007669"/>
    <property type="project" value="UniProtKB-KW"/>
</dbReference>
<dbReference type="Gene3D" id="3.40.720.10">
    <property type="entry name" value="Alkaline Phosphatase, subunit A"/>
    <property type="match status" value="1"/>
</dbReference>
<feature type="transmembrane region" description="Helical" evidence="6">
    <location>
        <begin position="36"/>
        <end position="57"/>
    </location>
</feature>
<evidence type="ECO:0000256" key="5">
    <source>
        <dbReference type="ARBA" id="ARBA00023136"/>
    </source>
</evidence>
<evidence type="ECO:0000256" key="6">
    <source>
        <dbReference type="SAM" id="Phobius"/>
    </source>
</evidence>
<dbReference type="PANTHER" id="PTHR47371">
    <property type="entry name" value="LIPOTEICHOIC ACID SYNTHASE"/>
    <property type="match status" value="1"/>
</dbReference>
<feature type="transmembrane region" description="Helical" evidence="6">
    <location>
        <begin position="144"/>
        <end position="165"/>
    </location>
</feature>
<protein>
    <submittedName>
        <fullName evidence="8">Phosphoglycerol transferase MdoB</fullName>
    </submittedName>
</protein>
<evidence type="ECO:0000313" key="8">
    <source>
        <dbReference type="EMBL" id="SFK88473.1"/>
    </source>
</evidence>
<reference evidence="9" key="1">
    <citation type="submission" date="2016-10" db="EMBL/GenBank/DDBJ databases">
        <authorList>
            <person name="Varghese N."/>
            <person name="Submissions S."/>
        </authorList>
    </citation>
    <scope>NUCLEOTIDE SEQUENCE [LARGE SCALE GENOMIC DNA]</scope>
    <source>
        <strain evidence="9">MO64</strain>
    </source>
</reference>
<keyword evidence="9" id="KW-1185">Reference proteome</keyword>
<dbReference type="EMBL" id="FOSR01000008">
    <property type="protein sequence ID" value="SFK88473.1"/>
    <property type="molecule type" value="Genomic_DNA"/>
</dbReference>
<dbReference type="InterPro" id="IPR017850">
    <property type="entry name" value="Alkaline_phosphatase_core_sf"/>
</dbReference>
<sequence>MKFHLPSIARGNVALSFGVLVFALAIWAVAWHEPDLQERLFVLALMVGIGGTLWFAFARPASSLLVSGGLFLLLKFISVTKLRYLESPLMPADFVYFARSSLVETLEHYPHLLWLGIAVCIIAPLVLVLVWRVDYRPLSHMHSWLHYGIRTVGVTGCMLALWYFLLPQGPFSPIYNKGLWNKLSDQAHLTNFFITIHDSAIRMPAMADDALAEKNWSATATPATVALPAHKPYPDIVQVLEESTFNPATYTACNIPLCKLPMFQADARTRGHGLLRTHTFGGGTWVSEFSVFSGMPQDIFGPAGMYAPFVLAPRTSDTLPKLLRRLGYLTVGIYPTDGGFLNGRNAYHAYGFDQFYDVRDLGLTMWHTSDAQMFAAAKRIYDKVRKPGQPVFIMVLTLEEHGPHDTKPLASLPTPYNHDPLHDLSPDQALNMETYLSRVHDSDTGMARLEHDFLDRPDPTVIVHFGDHLPSFGGLIRKMQRTLPAALQPYQNNLTYYMIKSNFAGPALPGYPMLDIAYLPSMVLQAAGLPSDPYFSALTSFRNRCHGLYESCPDKPLLRSYYTWIFHYLHELN</sequence>
<keyword evidence="3 6" id="KW-0812">Transmembrane</keyword>
<evidence type="ECO:0000256" key="1">
    <source>
        <dbReference type="ARBA" id="ARBA00004651"/>
    </source>
</evidence>
<feature type="transmembrane region" description="Helical" evidence="6">
    <location>
        <begin position="12"/>
        <end position="30"/>
    </location>
</feature>
<feature type="transmembrane region" description="Helical" evidence="6">
    <location>
        <begin position="112"/>
        <end position="132"/>
    </location>
</feature>